<dbReference type="GO" id="GO:0004523">
    <property type="term" value="F:RNA-DNA hybrid ribonuclease activity"/>
    <property type="evidence" value="ECO:0007669"/>
    <property type="project" value="InterPro"/>
</dbReference>
<dbReference type="InterPro" id="IPR044730">
    <property type="entry name" value="RNase_H-like_dom_plant"/>
</dbReference>
<evidence type="ECO:0000256" key="1">
    <source>
        <dbReference type="SAM" id="Phobius"/>
    </source>
</evidence>
<dbReference type="InterPro" id="IPR012337">
    <property type="entry name" value="RNaseH-like_sf"/>
</dbReference>
<feature type="domain" description="RNase H type-1" evidence="2">
    <location>
        <begin position="14"/>
        <end position="100"/>
    </location>
</feature>
<dbReference type="Gramene" id="KJB06251">
    <property type="protein sequence ID" value="KJB06251"/>
    <property type="gene ID" value="B456_001G042800"/>
</dbReference>
<dbReference type="SUPFAM" id="SSF53098">
    <property type="entry name" value="Ribonuclease H-like"/>
    <property type="match status" value="1"/>
</dbReference>
<keyword evidence="1" id="KW-0472">Membrane</keyword>
<evidence type="ECO:0000313" key="3">
    <source>
        <dbReference type="EMBL" id="KJB06251.1"/>
    </source>
</evidence>
<dbReference type="InterPro" id="IPR002156">
    <property type="entry name" value="RNaseH_domain"/>
</dbReference>
<dbReference type="Proteomes" id="UP000032304">
    <property type="component" value="Chromosome 1"/>
</dbReference>
<dbReference type="OMA" id="QANACAD"/>
<dbReference type="eggNOG" id="KOG1075">
    <property type="taxonomic scope" value="Eukaryota"/>
</dbReference>
<dbReference type="PANTHER" id="PTHR47723">
    <property type="entry name" value="OS05G0353850 PROTEIN"/>
    <property type="match status" value="1"/>
</dbReference>
<dbReference type="EMBL" id="CM001740">
    <property type="protein sequence ID" value="KJB06251.1"/>
    <property type="molecule type" value="Genomic_DNA"/>
</dbReference>
<keyword evidence="4" id="KW-1185">Reference proteome</keyword>
<gene>
    <name evidence="3" type="ORF">B456_001G042800</name>
</gene>
<dbReference type="InterPro" id="IPR053151">
    <property type="entry name" value="RNase_H-like"/>
</dbReference>
<keyword evidence="1" id="KW-0812">Transmembrane</keyword>
<dbReference type="Pfam" id="PF13456">
    <property type="entry name" value="RVT_3"/>
    <property type="match status" value="1"/>
</dbReference>
<protein>
    <recommendedName>
        <fullName evidence="2">RNase H type-1 domain-containing protein</fullName>
    </recommendedName>
</protein>
<keyword evidence="1" id="KW-1133">Transmembrane helix</keyword>
<accession>A0A0D2PQJ8</accession>
<organism evidence="3 4">
    <name type="scientific">Gossypium raimondii</name>
    <name type="common">Peruvian cotton</name>
    <name type="synonym">Gossypium klotzschianum subsp. raimondii</name>
    <dbReference type="NCBI Taxonomy" id="29730"/>
    <lineage>
        <taxon>Eukaryota</taxon>
        <taxon>Viridiplantae</taxon>
        <taxon>Streptophyta</taxon>
        <taxon>Embryophyta</taxon>
        <taxon>Tracheophyta</taxon>
        <taxon>Spermatophyta</taxon>
        <taxon>Magnoliopsida</taxon>
        <taxon>eudicotyledons</taxon>
        <taxon>Gunneridae</taxon>
        <taxon>Pentapetalae</taxon>
        <taxon>rosids</taxon>
        <taxon>malvids</taxon>
        <taxon>Malvales</taxon>
        <taxon>Malvaceae</taxon>
        <taxon>Malvoideae</taxon>
        <taxon>Gossypium</taxon>
    </lineage>
</organism>
<dbReference type="PANTHER" id="PTHR47723:SF19">
    <property type="entry name" value="POLYNUCLEOTIDYL TRANSFERASE, RIBONUCLEASE H-LIKE SUPERFAMILY PROTEIN"/>
    <property type="match status" value="1"/>
</dbReference>
<dbReference type="CDD" id="cd06222">
    <property type="entry name" value="RNase_H_like"/>
    <property type="match status" value="1"/>
</dbReference>
<proteinExistence type="predicted"/>
<name>A0A0D2PQJ8_GOSRA</name>
<sequence>MYSLGAWVVRFNLGNCNIAFAEFWGIFYGCSVVWSIGIKAVMIESDSETTVRMIPQGAGDCLPFFCIIETIRELLNRDGSWRLKYAPRGEIFVADWLGKESLSLDRGLIVYNEPPPGVVNLLIADTAGVACCLSYICSLMFCFGYVPLVITKKVVLFIKFYI</sequence>
<evidence type="ECO:0000313" key="4">
    <source>
        <dbReference type="Proteomes" id="UP000032304"/>
    </source>
</evidence>
<reference evidence="3 4" key="1">
    <citation type="journal article" date="2012" name="Nature">
        <title>Repeated polyploidization of Gossypium genomes and the evolution of spinnable cotton fibres.</title>
        <authorList>
            <person name="Paterson A.H."/>
            <person name="Wendel J.F."/>
            <person name="Gundlach H."/>
            <person name="Guo H."/>
            <person name="Jenkins J."/>
            <person name="Jin D."/>
            <person name="Llewellyn D."/>
            <person name="Showmaker K.C."/>
            <person name="Shu S."/>
            <person name="Udall J."/>
            <person name="Yoo M.J."/>
            <person name="Byers R."/>
            <person name="Chen W."/>
            <person name="Doron-Faigenboim A."/>
            <person name="Duke M.V."/>
            <person name="Gong L."/>
            <person name="Grimwood J."/>
            <person name="Grover C."/>
            <person name="Grupp K."/>
            <person name="Hu G."/>
            <person name="Lee T.H."/>
            <person name="Li J."/>
            <person name="Lin L."/>
            <person name="Liu T."/>
            <person name="Marler B.S."/>
            <person name="Page J.T."/>
            <person name="Roberts A.W."/>
            <person name="Romanel E."/>
            <person name="Sanders W.S."/>
            <person name="Szadkowski E."/>
            <person name="Tan X."/>
            <person name="Tang H."/>
            <person name="Xu C."/>
            <person name="Wang J."/>
            <person name="Wang Z."/>
            <person name="Zhang D."/>
            <person name="Zhang L."/>
            <person name="Ashrafi H."/>
            <person name="Bedon F."/>
            <person name="Bowers J.E."/>
            <person name="Brubaker C.L."/>
            <person name="Chee P.W."/>
            <person name="Das S."/>
            <person name="Gingle A.R."/>
            <person name="Haigler C.H."/>
            <person name="Harker D."/>
            <person name="Hoffmann L.V."/>
            <person name="Hovav R."/>
            <person name="Jones D.C."/>
            <person name="Lemke C."/>
            <person name="Mansoor S."/>
            <person name="ur Rahman M."/>
            <person name="Rainville L.N."/>
            <person name="Rambani A."/>
            <person name="Reddy U.K."/>
            <person name="Rong J.K."/>
            <person name="Saranga Y."/>
            <person name="Scheffler B.E."/>
            <person name="Scheffler J.A."/>
            <person name="Stelly D.M."/>
            <person name="Triplett B.A."/>
            <person name="Van Deynze A."/>
            <person name="Vaslin M.F."/>
            <person name="Waghmare V.N."/>
            <person name="Walford S.A."/>
            <person name="Wright R.J."/>
            <person name="Zaki E.A."/>
            <person name="Zhang T."/>
            <person name="Dennis E.S."/>
            <person name="Mayer K.F."/>
            <person name="Peterson D.G."/>
            <person name="Rokhsar D.S."/>
            <person name="Wang X."/>
            <person name="Schmutz J."/>
        </authorList>
    </citation>
    <scope>NUCLEOTIDE SEQUENCE [LARGE SCALE GENOMIC DNA]</scope>
</reference>
<evidence type="ECO:0000259" key="2">
    <source>
        <dbReference type="Pfam" id="PF13456"/>
    </source>
</evidence>
<feature type="transmembrane region" description="Helical" evidence="1">
    <location>
        <begin position="127"/>
        <end position="150"/>
    </location>
</feature>
<dbReference type="AlphaFoldDB" id="A0A0D2PQJ8"/>
<dbReference type="GO" id="GO:0003676">
    <property type="term" value="F:nucleic acid binding"/>
    <property type="evidence" value="ECO:0007669"/>
    <property type="project" value="InterPro"/>
</dbReference>